<dbReference type="EMBL" id="CP076023">
    <property type="protein sequence ID" value="QWC15812.1"/>
    <property type="molecule type" value="Genomic_DNA"/>
</dbReference>
<sequence>MPSIRVIALAVIRHPDTGALFVDETVDPLTGLLFHRPAGGGVEFGERAADALVRELDEEYGLAVVVGQRLGVLENHFTFAGRAGHEIALVFEVTLADAADDAPDRRPCRDQPHVTGVWRSSSEDAVPLYPEGLSRLVDGLGTH</sequence>
<dbReference type="PROSITE" id="PS00893">
    <property type="entry name" value="NUDIX_BOX"/>
    <property type="match status" value="1"/>
</dbReference>
<feature type="domain" description="Nudix hydrolase" evidence="2">
    <location>
        <begin position="2"/>
        <end position="142"/>
    </location>
</feature>
<dbReference type="InterPro" id="IPR020084">
    <property type="entry name" value="NUDIX_hydrolase_CS"/>
</dbReference>
<dbReference type="InterPro" id="IPR015797">
    <property type="entry name" value="NUDIX_hydrolase-like_dom_sf"/>
</dbReference>
<keyword evidence="4" id="KW-1185">Reference proteome</keyword>
<gene>
    <name evidence="3" type="ORF">KKR89_16360</name>
</gene>
<dbReference type="Pfam" id="PF00293">
    <property type="entry name" value="NUDIX"/>
    <property type="match status" value="1"/>
</dbReference>
<dbReference type="PROSITE" id="PS51462">
    <property type="entry name" value="NUDIX"/>
    <property type="match status" value="1"/>
</dbReference>
<dbReference type="InterPro" id="IPR000086">
    <property type="entry name" value="NUDIX_hydrolase_dom"/>
</dbReference>
<keyword evidence="1" id="KW-0378">Hydrolase</keyword>
<dbReference type="RefSeq" id="WP_214765543.1">
    <property type="nucleotide sequence ID" value="NZ_CP076023.1"/>
</dbReference>
<evidence type="ECO:0000259" key="2">
    <source>
        <dbReference type="PROSITE" id="PS51462"/>
    </source>
</evidence>
<dbReference type="Proteomes" id="UP000679335">
    <property type="component" value="Chromosome"/>
</dbReference>
<evidence type="ECO:0000313" key="4">
    <source>
        <dbReference type="Proteomes" id="UP000679335"/>
    </source>
</evidence>
<organism evidence="3 4">
    <name type="scientific">Cellulomonas dongxiuzhuiae</name>
    <dbReference type="NCBI Taxonomy" id="2819979"/>
    <lineage>
        <taxon>Bacteria</taxon>
        <taxon>Bacillati</taxon>
        <taxon>Actinomycetota</taxon>
        <taxon>Actinomycetes</taxon>
        <taxon>Micrococcales</taxon>
        <taxon>Cellulomonadaceae</taxon>
        <taxon>Cellulomonas</taxon>
    </lineage>
</organism>
<evidence type="ECO:0000313" key="3">
    <source>
        <dbReference type="EMBL" id="QWC15812.1"/>
    </source>
</evidence>
<accession>A0ABX8GIW6</accession>
<name>A0ABX8GIW6_9CELL</name>
<evidence type="ECO:0000256" key="1">
    <source>
        <dbReference type="ARBA" id="ARBA00022801"/>
    </source>
</evidence>
<protein>
    <submittedName>
        <fullName evidence="3">NUDIX domain-containing protein</fullName>
    </submittedName>
</protein>
<proteinExistence type="predicted"/>
<dbReference type="SUPFAM" id="SSF55811">
    <property type="entry name" value="Nudix"/>
    <property type="match status" value="1"/>
</dbReference>
<dbReference type="Gene3D" id="3.90.79.10">
    <property type="entry name" value="Nucleoside Triphosphate Pyrophosphohydrolase"/>
    <property type="match status" value="1"/>
</dbReference>
<reference evidence="3 4" key="1">
    <citation type="submission" date="2021-05" db="EMBL/GenBank/DDBJ databases">
        <title>Novel species in genus Cellulomonas.</title>
        <authorList>
            <person name="Zhang G."/>
        </authorList>
    </citation>
    <scope>NUCLEOTIDE SEQUENCE [LARGE SCALE GENOMIC DNA]</scope>
    <source>
        <strain evidence="4">zg-ZUI157</strain>
    </source>
</reference>